<organism evidence="3 4">
    <name type="scientific">Candidatus Faecalibacterium gallistercoris</name>
    <dbReference type="NCBI Taxonomy" id="2838579"/>
    <lineage>
        <taxon>Bacteria</taxon>
        <taxon>Bacillati</taxon>
        <taxon>Bacillota</taxon>
        <taxon>Clostridia</taxon>
        <taxon>Eubacteriales</taxon>
        <taxon>Oscillospiraceae</taxon>
        <taxon>Faecalibacterium</taxon>
    </lineage>
</organism>
<feature type="coiled-coil region" evidence="1">
    <location>
        <begin position="34"/>
        <end position="124"/>
    </location>
</feature>
<keyword evidence="1" id="KW-0175">Coiled coil</keyword>
<comment type="caution">
    <text evidence="3">The sequence shown here is derived from an EMBL/GenBank/DDBJ whole genome shotgun (WGS) entry which is preliminary data.</text>
</comment>
<feature type="region of interest" description="Disordered" evidence="2">
    <location>
        <begin position="131"/>
        <end position="250"/>
    </location>
</feature>
<reference evidence="3" key="1">
    <citation type="journal article" date="2021" name="PeerJ">
        <title>Extensive microbial diversity within the chicken gut microbiome revealed by metagenomics and culture.</title>
        <authorList>
            <person name="Gilroy R."/>
            <person name="Ravi A."/>
            <person name="Getino M."/>
            <person name="Pursley I."/>
            <person name="Horton D.L."/>
            <person name="Alikhan N.F."/>
            <person name="Baker D."/>
            <person name="Gharbi K."/>
            <person name="Hall N."/>
            <person name="Watson M."/>
            <person name="Adriaenssens E.M."/>
            <person name="Foster-Nyarko E."/>
            <person name="Jarju S."/>
            <person name="Secka A."/>
            <person name="Antonio M."/>
            <person name="Oren A."/>
            <person name="Chaudhuri R.R."/>
            <person name="La Ragione R."/>
            <person name="Hildebrand F."/>
            <person name="Pallen M.J."/>
        </authorList>
    </citation>
    <scope>NUCLEOTIDE SEQUENCE</scope>
    <source>
        <strain evidence="3">ChiBcec16-3735</strain>
    </source>
</reference>
<dbReference type="Proteomes" id="UP000824065">
    <property type="component" value="Unassembled WGS sequence"/>
</dbReference>
<evidence type="ECO:0000313" key="4">
    <source>
        <dbReference type="Proteomes" id="UP000824065"/>
    </source>
</evidence>
<evidence type="ECO:0000256" key="2">
    <source>
        <dbReference type="SAM" id="MobiDB-lite"/>
    </source>
</evidence>
<evidence type="ECO:0000313" key="3">
    <source>
        <dbReference type="EMBL" id="HIZ57466.1"/>
    </source>
</evidence>
<dbReference type="AlphaFoldDB" id="A0A9D2FFM7"/>
<accession>A0A9D2FFM7</accession>
<reference evidence="3" key="2">
    <citation type="submission" date="2021-04" db="EMBL/GenBank/DDBJ databases">
        <authorList>
            <person name="Gilroy R."/>
        </authorList>
    </citation>
    <scope>NUCLEOTIDE SEQUENCE</scope>
    <source>
        <strain evidence="3">ChiBcec16-3735</strain>
    </source>
</reference>
<feature type="compositionally biased region" description="Pro residues" evidence="2">
    <location>
        <begin position="161"/>
        <end position="171"/>
    </location>
</feature>
<evidence type="ECO:0000256" key="1">
    <source>
        <dbReference type="SAM" id="Coils"/>
    </source>
</evidence>
<proteinExistence type="predicted"/>
<name>A0A9D2FFM7_9FIRM</name>
<sequence>MTEEMLRLLAAQRREKKDLLLCIDRAWGACARQARQARRQLRRLEGVLALTTEEIKLQPGAYAPPAEGPRPGETPLEALNRRLAAAQQELRQYETKLFACERAILALKKENAELSALCAKARELGFAPADEEARGPFWPDGEGPAPDPGVPSVLPSVLDEPLPPSPPPEAAPAPQAAGEPLPPPDTPDKPAWLDAPMELLDQPGPRKPARRRAGPLDEMTSEVLGQLETLMQKENIPRGQSALLKGKAKP</sequence>
<dbReference type="EMBL" id="DXBJ01000018">
    <property type="protein sequence ID" value="HIZ57466.1"/>
    <property type="molecule type" value="Genomic_DNA"/>
</dbReference>
<protein>
    <submittedName>
        <fullName evidence="3">Uncharacterized protein</fullName>
    </submittedName>
</protein>
<feature type="compositionally biased region" description="Low complexity" evidence="2">
    <location>
        <begin position="150"/>
        <end position="160"/>
    </location>
</feature>
<gene>
    <name evidence="3" type="ORF">H9725_02605</name>
</gene>